<proteinExistence type="predicted"/>
<dbReference type="AlphaFoldDB" id="A0A498LA19"/>
<sequence length="234" mass="26212">MYSNTHVSIDLCTSLREDKTRPIEPPDQHEHCVACLGMAHTGVALEQSDCRRCVDLPAHVLRTCHNVTRSLFGVRLTAASNLLVGPPGGGNINSPCHHPQQSLRSPVTFPEDCFHPLSHIVDFVSFGKEEENEDSMSISALDDWVGLECDCPDSKGPPHLQEELVRVMANAVQELELSQSPLEEPAKTKLNFWYFRLTCRQADSRASVPFFPNVHEQWCLSLSTLWRLKSTPKL</sequence>
<name>A0A498LA19_LABRO</name>
<dbReference type="Proteomes" id="UP000290572">
    <property type="component" value="Unassembled WGS sequence"/>
</dbReference>
<accession>A0A498LA19</accession>
<gene>
    <name evidence="1" type="ORF">ROHU_013574</name>
</gene>
<dbReference type="EMBL" id="QBIY01013485">
    <property type="protein sequence ID" value="RXN03294.1"/>
    <property type="molecule type" value="Genomic_DNA"/>
</dbReference>
<reference evidence="1 2" key="1">
    <citation type="submission" date="2018-03" db="EMBL/GenBank/DDBJ databases">
        <title>Draft genome sequence of Rohu Carp (Labeo rohita).</title>
        <authorList>
            <person name="Das P."/>
            <person name="Kushwaha B."/>
            <person name="Joshi C.G."/>
            <person name="Kumar D."/>
            <person name="Nagpure N.S."/>
            <person name="Sahoo L."/>
            <person name="Das S.P."/>
            <person name="Bit A."/>
            <person name="Patnaik S."/>
            <person name="Meher P.K."/>
            <person name="Jayasankar P."/>
            <person name="Koringa P.G."/>
            <person name="Patel N.V."/>
            <person name="Hinsu A.T."/>
            <person name="Kumar R."/>
            <person name="Pandey M."/>
            <person name="Agarwal S."/>
            <person name="Srivastava S."/>
            <person name="Singh M."/>
            <person name="Iquebal M.A."/>
            <person name="Jaiswal S."/>
            <person name="Angadi U.B."/>
            <person name="Kumar N."/>
            <person name="Raza M."/>
            <person name="Shah T.M."/>
            <person name="Rai A."/>
            <person name="Jena J.K."/>
        </authorList>
    </citation>
    <scope>NUCLEOTIDE SEQUENCE [LARGE SCALE GENOMIC DNA]</scope>
    <source>
        <strain evidence="1">DASCIFA01</strain>
        <tissue evidence="1">Testis</tissue>
    </source>
</reference>
<organism evidence="1 2">
    <name type="scientific">Labeo rohita</name>
    <name type="common">Indian major carp</name>
    <name type="synonym">Cyprinus rohita</name>
    <dbReference type="NCBI Taxonomy" id="84645"/>
    <lineage>
        <taxon>Eukaryota</taxon>
        <taxon>Metazoa</taxon>
        <taxon>Chordata</taxon>
        <taxon>Craniata</taxon>
        <taxon>Vertebrata</taxon>
        <taxon>Euteleostomi</taxon>
        <taxon>Actinopterygii</taxon>
        <taxon>Neopterygii</taxon>
        <taxon>Teleostei</taxon>
        <taxon>Ostariophysi</taxon>
        <taxon>Cypriniformes</taxon>
        <taxon>Cyprinidae</taxon>
        <taxon>Labeoninae</taxon>
        <taxon>Labeonini</taxon>
        <taxon>Labeo</taxon>
    </lineage>
</organism>
<keyword evidence="2" id="KW-1185">Reference proteome</keyword>
<comment type="caution">
    <text evidence="1">The sequence shown here is derived from an EMBL/GenBank/DDBJ whole genome shotgun (WGS) entry which is preliminary data.</text>
</comment>
<evidence type="ECO:0000313" key="2">
    <source>
        <dbReference type="Proteomes" id="UP000290572"/>
    </source>
</evidence>
<protein>
    <submittedName>
        <fullName evidence="1">WD repeat-containing 36-like protein</fullName>
    </submittedName>
</protein>
<evidence type="ECO:0000313" key="1">
    <source>
        <dbReference type="EMBL" id="RXN03294.1"/>
    </source>
</evidence>